<dbReference type="EMBL" id="MUNK01000407">
    <property type="protein sequence ID" value="OTA22063.1"/>
    <property type="molecule type" value="Genomic_DNA"/>
</dbReference>
<dbReference type="PANTHER" id="PTHR10039:SF16">
    <property type="entry name" value="GPI INOSITOL-DEACYLASE"/>
    <property type="match status" value="1"/>
</dbReference>
<feature type="repeat" description="ANK" evidence="2">
    <location>
        <begin position="787"/>
        <end position="816"/>
    </location>
</feature>
<evidence type="ECO:0000259" key="3">
    <source>
        <dbReference type="Pfam" id="PF24883"/>
    </source>
</evidence>
<dbReference type="PROSITE" id="PS50297">
    <property type="entry name" value="ANK_REP_REGION"/>
    <property type="match status" value="2"/>
</dbReference>
<evidence type="ECO:0000313" key="4">
    <source>
        <dbReference type="EMBL" id="OTA22063.1"/>
    </source>
</evidence>
<dbReference type="PROSITE" id="PS50088">
    <property type="entry name" value="ANK_REPEAT"/>
    <property type="match status" value="5"/>
</dbReference>
<organism evidence="4 5">
    <name type="scientific">Hortaea werneckii EXF-2000</name>
    <dbReference type="NCBI Taxonomy" id="1157616"/>
    <lineage>
        <taxon>Eukaryota</taxon>
        <taxon>Fungi</taxon>
        <taxon>Dikarya</taxon>
        <taxon>Ascomycota</taxon>
        <taxon>Pezizomycotina</taxon>
        <taxon>Dothideomycetes</taxon>
        <taxon>Dothideomycetidae</taxon>
        <taxon>Mycosphaerellales</taxon>
        <taxon>Teratosphaeriaceae</taxon>
        <taxon>Hortaea</taxon>
    </lineage>
</organism>
<keyword evidence="2" id="KW-0040">ANK repeat</keyword>
<dbReference type="Gene3D" id="3.40.50.300">
    <property type="entry name" value="P-loop containing nucleotide triphosphate hydrolases"/>
    <property type="match status" value="1"/>
</dbReference>
<dbReference type="Pfam" id="PF00023">
    <property type="entry name" value="Ank"/>
    <property type="match status" value="2"/>
</dbReference>
<dbReference type="STRING" id="1157616.A0A1Z5SMN4"/>
<dbReference type="SMART" id="SM00248">
    <property type="entry name" value="ANK"/>
    <property type="match status" value="7"/>
</dbReference>
<proteinExistence type="predicted"/>
<dbReference type="SUPFAM" id="SSF48403">
    <property type="entry name" value="Ankyrin repeat"/>
    <property type="match status" value="1"/>
</dbReference>
<accession>A0A1Z5SMN4</accession>
<dbReference type="Proteomes" id="UP000194280">
    <property type="component" value="Unassembled WGS sequence"/>
</dbReference>
<dbReference type="SUPFAM" id="SSF52540">
    <property type="entry name" value="P-loop containing nucleoside triphosphate hydrolases"/>
    <property type="match status" value="1"/>
</dbReference>
<dbReference type="InterPro" id="IPR002110">
    <property type="entry name" value="Ankyrin_rpt"/>
</dbReference>
<name>A0A1Z5SMN4_HORWE</name>
<evidence type="ECO:0000313" key="5">
    <source>
        <dbReference type="Proteomes" id="UP000194280"/>
    </source>
</evidence>
<dbReference type="InterPro" id="IPR056884">
    <property type="entry name" value="NPHP3-like_N"/>
</dbReference>
<dbReference type="Pfam" id="PF12796">
    <property type="entry name" value="Ank_2"/>
    <property type="match status" value="1"/>
</dbReference>
<dbReference type="Gene3D" id="1.25.40.20">
    <property type="entry name" value="Ankyrin repeat-containing domain"/>
    <property type="match status" value="1"/>
</dbReference>
<dbReference type="InterPro" id="IPR036770">
    <property type="entry name" value="Ankyrin_rpt-contain_sf"/>
</dbReference>
<dbReference type="InterPro" id="IPR027417">
    <property type="entry name" value="P-loop_NTPase"/>
</dbReference>
<sequence length="976" mass="108241">MEAAGSAVGVASLGIQICEGLLSYVNSWKDYGYDVSEARESISDLHDTLVLLGDNLKRGDLNDKRASRVISCVRSCNDGLLDLGKKLDELQKYSKPEGLRQKACAELQRTVYPFRKDTLAKLRGNVADVRERLGLAIQVLQLSVQQSDRWRKIVDWLSPPDPWTNHRSARDRHEPHTGEWLLQNATYWNWKAGKTRHLWICGKAGCGKTVLSSTLIEDIKQLCDADENLGRFGLGAFYFTFSDKQKQSYEDLLRSLVEQLAWKQDGFARLQQAYENPNRGRPGRDELEKILLLSLRAYDQVFLALDALDESPEENDTRQWMLQRVEHLVQNVSNVKVLATSREVRDVQETMAMLKAERINVADSKVDKDIRKYVVSELSRDRRLSRLSSKTTSLIEDTLSARADGMFRWAYCQIQELKRLKSTKPKYIEDVLQTLPATLDETYERILGAIEDRYRAEALTLLRWITYSKSPLTLGELAEAAIIDPSDEGKVDIDNRGDIEDSVDILCGLILIYGDDDSYETDVPRLKDSQDSNSVQGLSSNCVPRHSNESLIDHSALGFSRHSKVRLAHFSVKEYLESKRISESRAKEFHLDTASEHRFLAQSCMTYVMHYSNDETKLSTLHDQCAYPLLKYSAKSWYHHSYLQCDGDLEREIRILTVTDIKRYWLLHDDKNEHCVEEPSFNDFEPGGATYFASYLGLPKVVEELLARGADVNARGGKYGNALQAASFMGHIHLAELLLARGADISAQGGMYNNALQAASSIGHKDLVELLLAKGMDINAQGGLCGTALQAASRKGYLGLVGLVLERGANVNAAGGFHGSALQAACFNGYLGLVELLLKKGADVNAKGGECGSALEAASVRGHNEIVELLIKRGANPIAPEGHCGNAVLAASLESFTEVVEMLVAIGADVNMQEAHFSNARKAASVMGYSDLNELLMSRGADSDAPGGRCGNALRMARAAGDIETAKVPQIARAEP</sequence>
<reference evidence="4 5" key="1">
    <citation type="submission" date="2017-01" db="EMBL/GenBank/DDBJ databases">
        <title>The recent genome duplication of the halophilic yeast Hortaea werneckii: insights from long-read sequencing.</title>
        <authorList>
            <person name="Sinha S."/>
            <person name="Flibotte S."/>
            <person name="Neira M."/>
            <person name="Lenassi M."/>
            <person name="Gostincar C."/>
            <person name="Stajich J.E."/>
            <person name="Nislow C.E."/>
        </authorList>
    </citation>
    <scope>NUCLEOTIDE SEQUENCE [LARGE SCALE GENOMIC DNA]</scope>
    <source>
        <strain evidence="4 5">EXF-2000</strain>
    </source>
</reference>
<evidence type="ECO:0000256" key="1">
    <source>
        <dbReference type="ARBA" id="ARBA00022737"/>
    </source>
</evidence>
<dbReference type="PANTHER" id="PTHR10039">
    <property type="entry name" value="AMELOGENIN"/>
    <property type="match status" value="1"/>
</dbReference>
<feature type="repeat" description="ANK" evidence="2">
    <location>
        <begin position="751"/>
        <end position="783"/>
    </location>
</feature>
<keyword evidence="1" id="KW-0677">Repeat</keyword>
<dbReference type="InParanoid" id="A0A1Z5SMN4"/>
<feature type="repeat" description="ANK" evidence="2">
    <location>
        <begin position="718"/>
        <end position="750"/>
    </location>
</feature>
<dbReference type="Pfam" id="PF24883">
    <property type="entry name" value="NPHP3_N"/>
    <property type="match status" value="1"/>
</dbReference>
<gene>
    <name evidence="4" type="ORF">BTJ68_15479</name>
</gene>
<evidence type="ECO:0000256" key="2">
    <source>
        <dbReference type="PROSITE-ProRule" id="PRU00023"/>
    </source>
</evidence>
<comment type="caution">
    <text evidence="4">The sequence shown here is derived from an EMBL/GenBank/DDBJ whole genome shotgun (WGS) entry which is preliminary data.</text>
</comment>
<protein>
    <recommendedName>
        <fullName evidence="3">Nephrocystin 3-like N-terminal domain-containing protein</fullName>
    </recommendedName>
</protein>
<feature type="repeat" description="ANK" evidence="2">
    <location>
        <begin position="850"/>
        <end position="882"/>
    </location>
</feature>
<dbReference type="OrthoDB" id="1577640at2759"/>
<feature type="repeat" description="ANK" evidence="2">
    <location>
        <begin position="817"/>
        <end position="849"/>
    </location>
</feature>
<keyword evidence="5" id="KW-1185">Reference proteome</keyword>
<feature type="domain" description="Nephrocystin 3-like N-terminal" evidence="3">
    <location>
        <begin position="177"/>
        <end position="342"/>
    </location>
</feature>
<dbReference type="VEuPathDB" id="FungiDB:BTJ68_15479"/>
<dbReference type="AlphaFoldDB" id="A0A1Z5SMN4"/>